<sequence>MSHHDHLTPPTVSKTPSMISSPDDEMTVNDPTHQGPFDKLGPTKKAILLAVFAMATAIDVLNISALLILTPDIAADLGLNAGNVTWVIVAYTLTFAGFLLFSGRLADIFPAQLVFLSGFGMLGILLLVSSFMDNKYAFLVLRALQGLAGSMTLPSAYHLIVHLYTDLTKQRAALAMIGLIAGISNSLGIVLGGVFGLGNASWRWLLRFLAILALCALAVGALMMPLKKHTVSHTSQFSRLQRLDIGGAVILTSSLCLFILGLTSGTTDGWTSASFLAPFLISLALFVGFWVWEGFQHDEKALLPISLMRAPNLILLCFTALTPFLWWATIQFELANVWQTAAYGYSPILVAARLLPMGLTGLAVGAVVHVFPVVLQRPKYTVLIGFLLSIVPGLVLLILSDGGRGNDYWAFLFPSFFIGSSGMFFAFLAIQVSVIQALPPSASGVAGGLLQIFLQIGSVIGLSVSAGLFSRVNNDFSNWDGVRYFSYFDIAWVGFTMIVFAIFYRPAKVSHPVSKSLKDEEGEGIAMTHGVTGSKGQQSV</sequence>
<dbReference type="InterPro" id="IPR020846">
    <property type="entry name" value="MFS_dom"/>
</dbReference>
<feature type="transmembrane region" description="Helical" evidence="7">
    <location>
        <begin position="138"/>
        <end position="160"/>
    </location>
</feature>
<reference evidence="9" key="1">
    <citation type="submission" date="2020-04" db="EMBL/GenBank/DDBJ databases">
        <title>Analysis of mating type loci in Filobasidium floriforme.</title>
        <authorList>
            <person name="Nowrousian M."/>
        </authorList>
    </citation>
    <scope>NUCLEOTIDE SEQUENCE</scope>
    <source>
        <strain evidence="9">CBS 6242</strain>
    </source>
</reference>
<feature type="transmembrane region" description="Helical" evidence="7">
    <location>
        <begin position="350"/>
        <end position="373"/>
    </location>
</feature>
<feature type="transmembrane region" description="Helical" evidence="7">
    <location>
        <begin position="172"/>
        <end position="198"/>
    </location>
</feature>
<dbReference type="PANTHER" id="PTHR42718:SF9">
    <property type="entry name" value="MAJOR FACILITATOR SUPERFAMILY MULTIDRUG TRANSPORTER MFSC"/>
    <property type="match status" value="1"/>
</dbReference>
<dbReference type="Gene3D" id="1.20.1720.10">
    <property type="entry name" value="Multidrug resistance protein D"/>
    <property type="match status" value="1"/>
</dbReference>
<keyword evidence="5 7" id="KW-0472">Membrane</keyword>
<feature type="transmembrane region" description="Helical" evidence="7">
    <location>
        <begin position="245"/>
        <end position="264"/>
    </location>
</feature>
<dbReference type="GO" id="GO:0022857">
    <property type="term" value="F:transmembrane transporter activity"/>
    <property type="evidence" value="ECO:0007669"/>
    <property type="project" value="InterPro"/>
</dbReference>
<organism evidence="9 10">
    <name type="scientific">Filobasidium floriforme</name>
    <dbReference type="NCBI Taxonomy" id="5210"/>
    <lineage>
        <taxon>Eukaryota</taxon>
        <taxon>Fungi</taxon>
        <taxon>Dikarya</taxon>
        <taxon>Basidiomycota</taxon>
        <taxon>Agaricomycotina</taxon>
        <taxon>Tremellomycetes</taxon>
        <taxon>Filobasidiales</taxon>
        <taxon>Filobasidiaceae</taxon>
        <taxon>Filobasidium</taxon>
    </lineage>
</organism>
<keyword evidence="10" id="KW-1185">Reference proteome</keyword>
<feature type="transmembrane region" description="Helical" evidence="7">
    <location>
        <begin position="484"/>
        <end position="504"/>
    </location>
</feature>
<feature type="transmembrane region" description="Helical" evidence="7">
    <location>
        <begin position="270"/>
        <end position="292"/>
    </location>
</feature>
<feature type="transmembrane region" description="Helical" evidence="7">
    <location>
        <begin position="380"/>
        <end position="399"/>
    </location>
</feature>
<gene>
    <name evidence="9" type="ORF">FFLO_02291</name>
</gene>
<protein>
    <recommendedName>
        <fullName evidence="8">Major facilitator superfamily (MFS) profile domain-containing protein</fullName>
    </recommendedName>
</protein>
<evidence type="ECO:0000256" key="3">
    <source>
        <dbReference type="ARBA" id="ARBA00022692"/>
    </source>
</evidence>
<keyword evidence="4 7" id="KW-1133">Transmembrane helix</keyword>
<feature type="transmembrane region" description="Helical" evidence="7">
    <location>
        <begin position="442"/>
        <end position="464"/>
    </location>
</feature>
<comment type="caution">
    <text evidence="9">The sequence shown here is derived from an EMBL/GenBank/DDBJ whole genome shotgun (WGS) entry which is preliminary data.</text>
</comment>
<evidence type="ECO:0000256" key="7">
    <source>
        <dbReference type="SAM" id="Phobius"/>
    </source>
</evidence>
<dbReference type="GO" id="GO:0016020">
    <property type="term" value="C:membrane"/>
    <property type="evidence" value="ECO:0007669"/>
    <property type="project" value="UniProtKB-SubCell"/>
</dbReference>
<evidence type="ECO:0000313" key="9">
    <source>
        <dbReference type="EMBL" id="KAG7562303.1"/>
    </source>
</evidence>
<evidence type="ECO:0000259" key="8">
    <source>
        <dbReference type="PROSITE" id="PS50850"/>
    </source>
</evidence>
<keyword evidence="2" id="KW-0813">Transport</keyword>
<dbReference type="SUPFAM" id="SSF103473">
    <property type="entry name" value="MFS general substrate transporter"/>
    <property type="match status" value="1"/>
</dbReference>
<dbReference type="PROSITE" id="PS50850">
    <property type="entry name" value="MFS"/>
    <property type="match status" value="1"/>
</dbReference>
<feature type="compositionally biased region" description="Polar residues" evidence="6">
    <location>
        <begin position="10"/>
        <end position="20"/>
    </location>
</feature>
<dbReference type="PANTHER" id="PTHR42718">
    <property type="entry name" value="MAJOR FACILITATOR SUPERFAMILY MULTIDRUG TRANSPORTER MFSC"/>
    <property type="match status" value="1"/>
</dbReference>
<evidence type="ECO:0000313" key="10">
    <source>
        <dbReference type="Proteomes" id="UP000812966"/>
    </source>
</evidence>
<feature type="region of interest" description="Disordered" evidence="6">
    <location>
        <begin position="1"/>
        <end position="37"/>
    </location>
</feature>
<feature type="transmembrane region" description="Helical" evidence="7">
    <location>
        <begin position="46"/>
        <end position="69"/>
    </location>
</feature>
<feature type="domain" description="Major facilitator superfamily (MFS) profile" evidence="8">
    <location>
        <begin position="48"/>
        <end position="509"/>
    </location>
</feature>
<dbReference type="InterPro" id="IPR036259">
    <property type="entry name" value="MFS_trans_sf"/>
</dbReference>
<dbReference type="AlphaFoldDB" id="A0A8K0JPH2"/>
<feature type="transmembrane region" description="Helical" evidence="7">
    <location>
        <begin position="113"/>
        <end position="132"/>
    </location>
</feature>
<name>A0A8K0JPH2_9TREE</name>
<comment type="subcellular location">
    <subcellularLocation>
        <location evidence="1">Membrane</location>
        <topology evidence="1">Multi-pass membrane protein</topology>
    </subcellularLocation>
</comment>
<dbReference type="Proteomes" id="UP000812966">
    <property type="component" value="Unassembled WGS sequence"/>
</dbReference>
<feature type="transmembrane region" description="Helical" evidence="7">
    <location>
        <begin position="411"/>
        <end position="430"/>
    </location>
</feature>
<accession>A0A8K0JPH2</accession>
<evidence type="ECO:0000256" key="2">
    <source>
        <dbReference type="ARBA" id="ARBA00022448"/>
    </source>
</evidence>
<evidence type="ECO:0000256" key="6">
    <source>
        <dbReference type="SAM" id="MobiDB-lite"/>
    </source>
</evidence>
<feature type="transmembrane region" description="Helical" evidence="7">
    <location>
        <begin position="204"/>
        <end position="224"/>
    </location>
</feature>
<keyword evidence="3 7" id="KW-0812">Transmembrane</keyword>
<feature type="transmembrane region" description="Helical" evidence="7">
    <location>
        <begin position="313"/>
        <end position="330"/>
    </location>
</feature>
<evidence type="ECO:0000256" key="4">
    <source>
        <dbReference type="ARBA" id="ARBA00022989"/>
    </source>
</evidence>
<dbReference type="Pfam" id="PF07690">
    <property type="entry name" value="MFS_1"/>
    <property type="match status" value="1"/>
</dbReference>
<evidence type="ECO:0000256" key="1">
    <source>
        <dbReference type="ARBA" id="ARBA00004141"/>
    </source>
</evidence>
<dbReference type="EMBL" id="JABELV010000035">
    <property type="protein sequence ID" value="KAG7562303.1"/>
    <property type="molecule type" value="Genomic_DNA"/>
</dbReference>
<proteinExistence type="predicted"/>
<feature type="transmembrane region" description="Helical" evidence="7">
    <location>
        <begin position="81"/>
        <end position="101"/>
    </location>
</feature>
<evidence type="ECO:0000256" key="5">
    <source>
        <dbReference type="ARBA" id="ARBA00023136"/>
    </source>
</evidence>
<dbReference type="InterPro" id="IPR011701">
    <property type="entry name" value="MFS"/>
</dbReference>